<feature type="transmembrane region" description="Helical" evidence="2">
    <location>
        <begin position="249"/>
        <end position="272"/>
    </location>
</feature>
<evidence type="ECO:0008006" key="5">
    <source>
        <dbReference type="Google" id="ProtNLM"/>
    </source>
</evidence>
<protein>
    <recommendedName>
        <fullName evidence="5">Proteophosphoglycan ppg4</fullName>
    </recommendedName>
</protein>
<dbReference type="GeneID" id="28978681"/>
<feature type="compositionally biased region" description="Polar residues" evidence="1">
    <location>
        <begin position="556"/>
        <end position="565"/>
    </location>
</feature>
<evidence type="ECO:0000256" key="1">
    <source>
        <dbReference type="SAM" id="MobiDB-lite"/>
    </source>
</evidence>
<dbReference type="OrthoDB" id="2523997at2759"/>
<feature type="region of interest" description="Disordered" evidence="1">
    <location>
        <begin position="295"/>
        <end position="339"/>
    </location>
</feature>
<keyword evidence="2" id="KW-0472">Membrane</keyword>
<name>A0A0P9GGP2_RHOGW</name>
<feature type="transmembrane region" description="Helical" evidence="2">
    <location>
        <begin position="443"/>
        <end position="462"/>
    </location>
</feature>
<dbReference type="AlphaFoldDB" id="A0A0P9GGP2"/>
<feature type="transmembrane region" description="Helical" evidence="2">
    <location>
        <begin position="84"/>
        <end position="108"/>
    </location>
</feature>
<sequence length="565" mass="62193">MGILSLPDLTQGNPYARIYATFHAALSPTPTPGFATRLYVLWALAGYGIVISVVYLCTMNIEYRRREKRFWLWRLVMRPNGRYIVGNQHALFAILTFISCAVAIGYFYNLHQVVLVGRAQDESFLWRNLIWVPLILHAWISSWSNLQASVLSTQKATKRHLVCPLVANTLYSAGLVIILVPVIVLDVYSGLAWHRAWNFGLKLRALVLARMVSNPNDTPSEVEAVVMPLLDPFNDKLGFCIDLIQANHAVYAAVMVIIIAVNLGGLGLLFTLRGQIRFNTGRLTSQIRQSSSVHGIPVLSGMHGPSSARDTSSTSGTPPDSPTTSQPTSTGEPAPAQKSVVRQVVFARSGDRAADDGEKEGKQMSVAQLKDAANDKTPAGASQRQQAKQLLALKKIELDLLVFLSAIVIISTVFLSLALWLAINPISVYSKWRRMEVSFTLTIWMYLVGVDVALSFLLVNSVRHLVSPNSRLAHFIGCATSQADRDRVRGSISGLTTSDEFETGTMTGTMTGSRPARLGAEGVLDDLREEDEEERGVHVSIETHVVEEESPERTPATRTSAEWRV</sequence>
<evidence type="ECO:0000313" key="3">
    <source>
        <dbReference type="EMBL" id="KPV72050.1"/>
    </source>
</evidence>
<keyword evidence="2" id="KW-1133">Transmembrane helix</keyword>
<evidence type="ECO:0000256" key="2">
    <source>
        <dbReference type="SAM" id="Phobius"/>
    </source>
</evidence>
<keyword evidence="4" id="KW-1185">Reference proteome</keyword>
<feature type="compositionally biased region" description="Low complexity" evidence="1">
    <location>
        <begin position="310"/>
        <end position="331"/>
    </location>
</feature>
<reference evidence="3 4" key="1">
    <citation type="journal article" date="2015" name="Front. Microbiol.">
        <title>Genome sequence of the plant growth promoting endophytic yeast Rhodotorula graminis WP1.</title>
        <authorList>
            <person name="Firrincieli A."/>
            <person name="Otillar R."/>
            <person name="Salamov A."/>
            <person name="Schmutz J."/>
            <person name="Khan Z."/>
            <person name="Redman R.S."/>
            <person name="Fleck N.D."/>
            <person name="Lindquist E."/>
            <person name="Grigoriev I.V."/>
            <person name="Doty S.L."/>
        </authorList>
    </citation>
    <scope>NUCLEOTIDE SEQUENCE [LARGE SCALE GENOMIC DNA]</scope>
    <source>
        <strain evidence="3 4">WP1</strain>
    </source>
</reference>
<keyword evidence="2" id="KW-0812">Transmembrane</keyword>
<dbReference type="RefSeq" id="XP_018268099.1">
    <property type="nucleotide sequence ID" value="XM_018418233.1"/>
</dbReference>
<feature type="transmembrane region" description="Helical" evidence="2">
    <location>
        <begin position="400"/>
        <end position="423"/>
    </location>
</feature>
<dbReference type="Proteomes" id="UP000053890">
    <property type="component" value="Unassembled WGS sequence"/>
</dbReference>
<feature type="transmembrane region" description="Helical" evidence="2">
    <location>
        <begin position="161"/>
        <end position="184"/>
    </location>
</feature>
<dbReference type="OMA" id="HAWISSW"/>
<gene>
    <name evidence="3" type="ORF">RHOBADRAFT_56182</name>
</gene>
<evidence type="ECO:0000313" key="4">
    <source>
        <dbReference type="Proteomes" id="UP000053890"/>
    </source>
</evidence>
<feature type="region of interest" description="Disordered" evidence="1">
    <location>
        <begin position="546"/>
        <end position="565"/>
    </location>
</feature>
<dbReference type="EMBL" id="KQ474089">
    <property type="protein sequence ID" value="KPV72050.1"/>
    <property type="molecule type" value="Genomic_DNA"/>
</dbReference>
<organism evidence="3 4">
    <name type="scientific">Rhodotorula graminis (strain WP1)</name>
    <dbReference type="NCBI Taxonomy" id="578459"/>
    <lineage>
        <taxon>Eukaryota</taxon>
        <taxon>Fungi</taxon>
        <taxon>Dikarya</taxon>
        <taxon>Basidiomycota</taxon>
        <taxon>Pucciniomycotina</taxon>
        <taxon>Microbotryomycetes</taxon>
        <taxon>Sporidiobolales</taxon>
        <taxon>Sporidiobolaceae</taxon>
        <taxon>Rhodotorula</taxon>
    </lineage>
</organism>
<feature type="transmembrane region" description="Helical" evidence="2">
    <location>
        <begin position="39"/>
        <end position="63"/>
    </location>
</feature>
<proteinExistence type="predicted"/>
<feature type="transmembrane region" description="Helical" evidence="2">
    <location>
        <begin position="128"/>
        <end position="149"/>
    </location>
</feature>
<accession>A0A0P9GGP2</accession>